<sequence length="214" mass="23966">MHIAKAEFEALLRGRIARRSDGPWASPLHLVPKKSEGCRPCGDHHALNSRTIPNRYPVQNIQDFVHRIYGCRGFSFLNLVKAYTQIPVNPDDVWKTAIITLFGLFEFLFMSFGLKNAGQTFQSFIGEVDRGLDFCFVYLGGILVFSCNADQHHTHLRLLFQRLDHHGLFVNAPRSTLGASVVRSLGHEVSSEGTRPPGASAHLRLAKLSPTHHL</sequence>
<dbReference type="InterPro" id="IPR000477">
    <property type="entry name" value="RT_dom"/>
</dbReference>
<dbReference type="EMBL" id="JARKHS020036735">
    <property type="protein sequence ID" value="KAK8755094.1"/>
    <property type="molecule type" value="Genomic_DNA"/>
</dbReference>
<evidence type="ECO:0000313" key="3">
    <source>
        <dbReference type="Proteomes" id="UP001321473"/>
    </source>
</evidence>
<dbReference type="SUPFAM" id="SSF56672">
    <property type="entry name" value="DNA/RNA polymerases"/>
    <property type="match status" value="1"/>
</dbReference>
<evidence type="ECO:0000313" key="2">
    <source>
        <dbReference type="EMBL" id="KAK8755094.1"/>
    </source>
</evidence>
<dbReference type="InterPro" id="IPR053134">
    <property type="entry name" value="RNA-dir_DNA_polymerase"/>
</dbReference>
<name>A0AAQ4CY04_AMBAM</name>
<dbReference type="PANTHER" id="PTHR24559:SF444">
    <property type="entry name" value="REVERSE TRANSCRIPTASE DOMAIN-CONTAINING PROTEIN"/>
    <property type="match status" value="1"/>
</dbReference>
<dbReference type="CDD" id="cd01647">
    <property type="entry name" value="RT_LTR"/>
    <property type="match status" value="1"/>
</dbReference>
<dbReference type="Gene3D" id="3.10.10.10">
    <property type="entry name" value="HIV Type 1 Reverse Transcriptase, subunit A, domain 1"/>
    <property type="match status" value="1"/>
</dbReference>
<dbReference type="AlphaFoldDB" id="A0AAQ4CY04"/>
<keyword evidence="3" id="KW-1185">Reference proteome</keyword>
<organism evidence="2 3">
    <name type="scientific">Amblyomma americanum</name>
    <name type="common">Lone star tick</name>
    <dbReference type="NCBI Taxonomy" id="6943"/>
    <lineage>
        <taxon>Eukaryota</taxon>
        <taxon>Metazoa</taxon>
        <taxon>Ecdysozoa</taxon>
        <taxon>Arthropoda</taxon>
        <taxon>Chelicerata</taxon>
        <taxon>Arachnida</taxon>
        <taxon>Acari</taxon>
        <taxon>Parasitiformes</taxon>
        <taxon>Ixodida</taxon>
        <taxon>Ixodoidea</taxon>
        <taxon>Ixodidae</taxon>
        <taxon>Amblyomminae</taxon>
        <taxon>Amblyomma</taxon>
    </lineage>
</organism>
<dbReference type="PANTHER" id="PTHR24559">
    <property type="entry name" value="TRANSPOSON TY3-I GAG-POL POLYPROTEIN"/>
    <property type="match status" value="1"/>
</dbReference>
<gene>
    <name evidence="2" type="ORF">V5799_002203</name>
</gene>
<accession>A0AAQ4CY04</accession>
<proteinExistence type="predicted"/>
<dbReference type="Pfam" id="PF00078">
    <property type="entry name" value="RVT_1"/>
    <property type="match status" value="1"/>
</dbReference>
<dbReference type="GO" id="GO:0071897">
    <property type="term" value="P:DNA biosynthetic process"/>
    <property type="evidence" value="ECO:0007669"/>
    <property type="project" value="UniProtKB-ARBA"/>
</dbReference>
<feature type="domain" description="Reverse transcriptase" evidence="1">
    <location>
        <begin position="31"/>
        <end position="188"/>
    </location>
</feature>
<reference evidence="2 3" key="1">
    <citation type="journal article" date="2023" name="Arcadia Sci">
        <title>De novo assembly of a long-read Amblyomma americanum tick genome.</title>
        <authorList>
            <person name="Chou S."/>
            <person name="Poskanzer K.E."/>
            <person name="Rollins M."/>
            <person name="Thuy-Boun P.S."/>
        </authorList>
    </citation>
    <scope>NUCLEOTIDE SEQUENCE [LARGE SCALE GENOMIC DNA]</scope>
    <source>
        <strain evidence="2">F_SG_1</strain>
        <tissue evidence="2">Salivary glands</tissue>
    </source>
</reference>
<protein>
    <recommendedName>
        <fullName evidence="1">Reverse transcriptase domain-containing protein</fullName>
    </recommendedName>
</protein>
<dbReference type="InterPro" id="IPR043128">
    <property type="entry name" value="Rev_trsase/Diguanyl_cyclase"/>
</dbReference>
<dbReference type="Gene3D" id="3.30.70.270">
    <property type="match status" value="1"/>
</dbReference>
<comment type="caution">
    <text evidence="2">The sequence shown here is derived from an EMBL/GenBank/DDBJ whole genome shotgun (WGS) entry which is preliminary data.</text>
</comment>
<evidence type="ECO:0000259" key="1">
    <source>
        <dbReference type="Pfam" id="PF00078"/>
    </source>
</evidence>
<dbReference type="InterPro" id="IPR043502">
    <property type="entry name" value="DNA/RNA_pol_sf"/>
</dbReference>
<dbReference type="Proteomes" id="UP001321473">
    <property type="component" value="Unassembled WGS sequence"/>
</dbReference>